<protein>
    <submittedName>
        <fullName evidence="2">Uncharacterized protein</fullName>
    </submittedName>
</protein>
<dbReference type="AlphaFoldDB" id="A0A0D3ILB3"/>
<proteinExistence type="predicted"/>
<dbReference type="PaxDb" id="2903-EOD12048"/>
<feature type="compositionally biased region" description="Polar residues" evidence="1">
    <location>
        <begin position="337"/>
        <end position="350"/>
    </location>
</feature>
<feature type="region of interest" description="Disordered" evidence="1">
    <location>
        <begin position="330"/>
        <end position="350"/>
    </location>
</feature>
<dbReference type="HOGENOM" id="CLU_802752_0_0_1"/>
<dbReference type="RefSeq" id="XP_005764477.1">
    <property type="nucleotide sequence ID" value="XM_005764420.1"/>
</dbReference>
<dbReference type="GeneID" id="17258345"/>
<accession>A0A0D3ILB3</accession>
<reference evidence="3" key="1">
    <citation type="journal article" date="2013" name="Nature">
        <title>Pan genome of the phytoplankton Emiliania underpins its global distribution.</title>
        <authorList>
            <person name="Read B.A."/>
            <person name="Kegel J."/>
            <person name="Klute M.J."/>
            <person name="Kuo A."/>
            <person name="Lefebvre S.C."/>
            <person name="Maumus F."/>
            <person name="Mayer C."/>
            <person name="Miller J."/>
            <person name="Monier A."/>
            <person name="Salamov A."/>
            <person name="Young J."/>
            <person name="Aguilar M."/>
            <person name="Claverie J.M."/>
            <person name="Frickenhaus S."/>
            <person name="Gonzalez K."/>
            <person name="Herman E.K."/>
            <person name="Lin Y.C."/>
            <person name="Napier J."/>
            <person name="Ogata H."/>
            <person name="Sarno A.F."/>
            <person name="Shmutz J."/>
            <person name="Schroeder D."/>
            <person name="de Vargas C."/>
            <person name="Verret F."/>
            <person name="von Dassow P."/>
            <person name="Valentin K."/>
            <person name="Van de Peer Y."/>
            <person name="Wheeler G."/>
            <person name="Dacks J.B."/>
            <person name="Delwiche C.F."/>
            <person name="Dyhrman S.T."/>
            <person name="Glockner G."/>
            <person name="John U."/>
            <person name="Richards T."/>
            <person name="Worden A.Z."/>
            <person name="Zhang X."/>
            <person name="Grigoriev I.V."/>
            <person name="Allen A.E."/>
            <person name="Bidle K."/>
            <person name="Borodovsky M."/>
            <person name="Bowler C."/>
            <person name="Brownlee C."/>
            <person name="Cock J.M."/>
            <person name="Elias M."/>
            <person name="Gladyshev V.N."/>
            <person name="Groth M."/>
            <person name="Guda C."/>
            <person name="Hadaegh A."/>
            <person name="Iglesias-Rodriguez M.D."/>
            <person name="Jenkins J."/>
            <person name="Jones B.M."/>
            <person name="Lawson T."/>
            <person name="Leese F."/>
            <person name="Lindquist E."/>
            <person name="Lobanov A."/>
            <person name="Lomsadze A."/>
            <person name="Malik S.B."/>
            <person name="Marsh M.E."/>
            <person name="Mackinder L."/>
            <person name="Mock T."/>
            <person name="Mueller-Roeber B."/>
            <person name="Pagarete A."/>
            <person name="Parker M."/>
            <person name="Probert I."/>
            <person name="Quesneville H."/>
            <person name="Raines C."/>
            <person name="Rensing S.A."/>
            <person name="Riano-Pachon D.M."/>
            <person name="Richier S."/>
            <person name="Rokitta S."/>
            <person name="Shiraiwa Y."/>
            <person name="Soanes D.M."/>
            <person name="van der Giezen M."/>
            <person name="Wahlund T.M."/>
            <person name="Williams B."/>
            <person name="Wilson W."/>
            <person name="Wolfe G."/>
            <person name="Wurch L.L."/>
        </authorList>
    </citation>
    <scope>NUCLEOTIDE SEQUENCE</scope>
</reference>
<reference evidence="2" key="2">
    <citation type="submission" date="2024-10" db="UniProtKB">
        <authorList>
            <consortium name="EnsemblProtists"/>
        </authorList>
    </citation>
    <scope>IDENTIFICATION</scope>
</reference>
<sequence length="350" mass="38181">MFSRIAGFARQAVVAGGRRRLVLAVVAPTAAAALTSAPTVCEPAHLKRSRTFFEGPKVLFTPEQQEEIAEEIGETVVVAAMPTAIKDALIEQIVAAAAIVLSELDVETRESLKSGAVSSALNSRLTQQVFQMLNFPLLSREAKFNVTTTVMNLVTAREVEDITITSAAIQLLAPRFERAIREFCVAASIEPGAPLDEAASRDLLLASLKAVVPQFERLLPIDLVHQLIGADAADLDAVKELVVKQLIRETALPDTIPSEAREAALHEAVGILCECVFANNAVDDLKDQKSSMARIHKRKQADLAHRLSNLADHKQQTRVRVSRVKFMEREAKKQELPDSSWNPFGHKSTA</sequence>
<dbReference type="EnsemblProtists" id="EOD12048">
    <property type="protein sequence ID" value="EOD12048"/>
    <property type="gene ID" value="EMIHUDRAFT_213790"/>
</dbReference>
<evidence type="ECO:0000256" key="1">
    <source>
        <dbReference type="SAM" id="MobiDB-lite"/>
    </source>
</evidence>
<evidence type="ECO:0000313" key="3">
    <source>
        <dbReference type="Proteomes" id="UP000013827"/>
    </source>
</evidence>
<organism evidence="2 3">
    <name type="scientific">Emiliania huxleyi (strain CCMP1516)</name>
    <dbReference type="NCBI Taxonomy" id="280463"/>
    <lineage>
        <taxon>Eukaryota</taxon>
        <taxon>Haptista</taxon>
        <taxon>Haptophyta</taxon>
        <taxon>Prymnesiophyceae</taxon>
        <taxon>Isochrysidales</taxon>
        <taxon>Noelaerhabdaceae</taxon>
        <taxon>Emiliania</taxon>
    </lineage>
</organism>
<name>A0A0D3ILB3_EMIH1</name>
<keyword evidence="3" id="KW-1185">Reference proteome</keyword>
<evidence type="ECO:0000313" key="2">
    <source>
        <dbReference type="EnsemblProtists" id="EOD12048"/>
    </source>
</evidence>
<dbReference type="KEGG" id="ehx:EMIHUDRAFT_213790"/>
<dbReference type="Proteomes" id="UP000013827">
    <property type="component" value="Unassembled WGS sequence"/>
</dbReference>